<keyword evidence="2" id="KW-1185">Reference proteome</keyword>
<accession>A0ABT9PBR2</accession>
<organism evidence="1 2">
    <name type="scientific">Kineosporia succinea</name>
    <dbReference type="NCBI Taxonomy" id="84632"/>
    <lineage>
        <taxon>Bacteria</taxon>
        <taxon>Bacillati</taxon>
        <taxon>Actinomycetota</taxon>
        <taxon>Actinomycetes</taxon>
        <taxon>Kineosporiales</taxon>
        <taxon>Kineosporiaceae</taxon>
        <taxon>Kineosporia</taxon>
    </lineage>
</organism>
<proteinExistence type="predicted"/>
<dbReference type="EMBL" id="JAUSQZ010000001">
    <property type="protein sequence ID" value="MDP9830149.1"/>
    <property type="molecule type" value="Genomic_DNA"/>
</dbReference>
<reference evidence="1 2" key="1">
    <citation type="submission" date="2023-07" db="EMBL/GenBank/DDBJ databases">
        <title>Sequencing the genomes of 1000 actinobacteria strains.</title>
        <authorList>
            <person name="Klenk H.-P."/>
        </authorList>
    </citation>
    <scope>NUCLEOTIDE SEQUENCE [LARGE SCALE GENOMIC DNA]</scope>
    <source>
        <strain evidence="1 2">DSM 44388</strain>
    </source>
</reference>
<sequence>MTGRAANDAHAGSMREGRLLFVPTRVGPTGLHVVRVLRSAGGGRTAIAFTDPGLLLEVMGPGHTWTTLSRAALLSLVEPLGVVDLALDPQLVAGPNRPDGTPVAIPVP</sequence>
<dbReference type="InterPro" id="IPR049975">
    <property type="entry name" value="SAV_915-like_dom"/>
</dbReference>
<comment type="caution">
    <text evidence="1">The sequence shown here is derived from an EMBL/GenBank/DDBJ whole genome shotgun (WGS) entry which is preliminary data.</text>
</comment>
<evidence type="ECO:0000313" key="1">
    <source>
        <dbReference type="EMBL" id="MDP9830149.1"/>
    </source>
</evidence>
<gene>
    <name evidence="1" type="ORF">J2S57_005898</name>
</gene>
<evidence type="ECO:0000313" key="2">
    <source>
        <dbReference type="Proteomes" id="UP001235712"/>
    </source>
</evidence>
<protein>
    <recommendedName>
        <fullName evidence="3">SseB protein N-terminal domain-containing protein</fullName>
    </recommendedName>
</protein>
<evidence type="ECO:0008006" key="3">
    <source>
        <dbReference type="Google" id="ProtNLM"/>
    </source>
</evidence>
<dbReference type="Proteomes" id="UP001235712">
    <property type="component" value="Unassembled WGS sequence"/>
</dbReference>
<dbReference type="NCBIfam" id="NF042914">
    <property type="entry name" value="SAV915_dom"/>
    <property type="match status" value="1"/>
</dbReference>
<name>A0ABT9PBR2_9ACTN</name>
<dbReference type="RefSeq" id="WP_307249049.1">
    <property type="nucleotide sequence ID" value="NZ_JAUSQZ010000001.1"/>
</dbReference>